<gene>
    <name evidence="3" type="ORF">C7I55_20130</name>
</gene>
<keyword evidence="1" id="KW-0812">Transmembrane</keyword>
<dbReference type="InterPro" id="IPR036938">
    <property type="entry name" value="PAP2/HPO_sf"/>
</dbReference>
<protein>
    <recommendedName>
        <fullName evidence="2">Phosphatidic acid phosphatase type 2/haloperoxidase domain-containing protein</fullName>
    </recommendedName>
</protein>
<dbReference type="Gene3D" id="1.20.144.10">
    <property type="entry name" value="Phosphatidic acid phosphatase type 2/haloperoxidase"/>
    <property type="match status" value="2"/>
</dbReference>
<dbReference type="Proteomes" id="UP000241167">
    <property type="component" value="Unassembled WGS sequence"/>
</dbReference>
<dbReference type="CDD" id="cd03392">
    <property type="entry name" value="PAP2_like_2"/>
    <property type="match status" value="1"/>
</dbReference>
<evidence type="ECO:0000259" key="2">
    <source>
        <dbReference type="SMART" id="SM00014"/>
    </source>
</evidence>
<organism evidence="3 4">
    <name type="scientific">Allosphingosinicella deserti</name>
    <dbReference type="NCBI Taxonomy" id="2116704"/>
    <lineage>
        <taxon>Bacteria</taxon>
        <taxon>Pseudomonadati</taxon>
        <taxon>Pseudomonadota</taxon>
        <taxon>Alphaproteobacteria</taxon>
        <taxon>Sphingomonadales</taxon>
        <taxon>Sphingomonadaceae</taxon>
        <taxon>Allosphingosinicella</taxon>
    </lineage>
</organism>
<feature type="transmembrane region" description="Helical" evidence="1">
    <location>
        <begin position="211"/>
        <end position="233"/>
    </location>
</feature>
<accession>A0A2P7QJ55</accession>
<dbReference type="Pfam" id="PF01569">
    <property type="entry name" value="PAP2"/>
    <property type="match status" value="1"/>
</dbReference>
<dbReference type="AlphaFoldDB" id="A0A2P7QJ55"/>
<name>A0A2P7QJ55_9SPHN</name>
<dbReference type="SUPFAM" id="SSF48317">
    <property type="entry name" value="Acid phosphatase/Vanadium-dependent haloperoxidase"/>
    <property type="match status" value="1"/>
</dbReference>
<feature type="domain" description="Phosphatidic acid phosphatase type 2/haloperoxidase" evidence="2">
    <location>
        <begin position="145"/>
        <end position="253"/>
    </location>
</feature>
<keyword evidence="1" id="KW-1133">Transmembrane helix</keyword>
<dbReference type="PANTHER" id="PTHR14969:SF13">
    <property type="entry name" value="AT30094P"/>
    <property type="match status" value="1"/>
</dbReference>
<dbReference type="EMBL" id="PXYI01000007">
    <property type="protein sequence ID" value="PSJ38004.1"/>
    <property type="molecule type" value="Genomic_DNA"/>
</dbReference>
<sequence>MTRRCGASIHLLCRGSGPTPSRSANGKSFLKRSGATQGKCSVFGESCRSGWTGPQRSATARSMNRLSPPAVWMPLGALVLLFIAMLLVGGPGSELDRGILIAAQHAELVPAARMLTTVGGWAVVIPITLLGAAWLLYRRHRRQALLLCGLLLSERALVEAFKELFDRARPDPHGHLVVVNSMAFPSGHAANAMTLGLGFALLVVPAARRTSAVLAALVFAAAIGLSRPILGVHWPSDVIGGWALGAAWTLLLVRLFAADPRQGTSAVRPH</sequence>
<evidence type="ECO:0000256" key="1">
    <source>
        <dbReference type="SAM" id="Phobius"/>
    </source>
</evidence>
<evidence type="ECO:0000313" key="4">
    <source>
        <dbReference type="Proteomes" id="UP000241167"/>
    </source>
</evidence>
<feature type="transmembrane region" description="Helical" evidence="1">
    <location>
        <begin position="70"/>
        <end position="88"/>
    </location>
</feature>
<proteinExistence type="predicted"/>
<feature type="transmembrane region" description="Helical" evidence="1">
    <location>
        <begin position="239"/>
        <end position="257"/>
    </location>
</feature>
<keyword evidence="1" id="KW-0472">Membrane</keyword>
<dbReference type="SMART" id="SM00014">
    <property type="entry name" value="acidPPc"/>
    <property type="match status" value="1"/>
</dbReference>
<keyword evidence="4" id="KW-1185">Reference proteome</keyword>
<feature type="transmembrane region" description="Helical" evidence="1">
    <location>
        <begin position="118"/>
        <end position="137"/>
    </location>
</feature>
<comment type="caution">
    <text evidence="3">The sequence shown here is derived from an EMBL/GenBank/DDBJ whole genome shotgun (WGS) entry which is preliminary data.</text>
</comment>
<evidence type="ECO:0000313" key="3">
    <source>
        <dbReference type="EMBL" id="PSJ38004.1"/>
    </source>
</evidence>
<dbReference type="InterPro" id="IPR000326">
    <property type="entry name" value="PAP2/HPO"/>
</dbReference>
<dbReference type="PANTHER" id="PTHR14969">
    <property type="entry name" value="SPHINGOSINE-1-PHOSPHATE PHOSPHOHYDROLASE"/>
    <property type="match status" value="1"/>
</dbReference>
<reference evidence="3 4" key="1">
    <citation type="submission" date="2018-03" db="EMBL/GenBank/DDBJ databases">
        <title>The draft genome of Sphingosinicella sp. GL-C-18.</title>
        <authorList>
            <person name="Liu L."/>
            <person name="Li L."/>
            <person name="Liang L."/>
            <person name="Zhang X."/>
            <person name="Wang T."/>
        </authorList>
    </citation>
    <scope>NUCLEOTIDE SEQUENCE [LARGE SCALE GENOMIC DNA]</scope>
    <source>
        <strain evidence="3 4">GL-C-18</strain>
    </source>
</reference>